<protein>
    <recommendedName>
        <fullName evidence="3">Cytochrome b5 heme-binding domain-containing protein</fullName>
    </recommendedName>
</protein>
<dbReference type="PANTHER" id="PTHR10281">
    <property type="entry name" value="MEMBRANE-ASSOCIATED PROGESTERONE RECEPTOR COMPONENT-RELATED"/>
    <property type="match status" value="1"/>
</dbReference>
<keyword evidence="2" id="KW-0732">Signal</keyword>
<dbReference type="PROSITE" id="PS50255">
    <property type="entry name" value="CYTOCHROME_B5_2"/>
    <property type="match status" value="1"/>
</dbReference>
<feature type="signal peptide" evidence="2">
    <location>
        <begin position="1"/>
        <end position="26"/>
    </location>
</feature>
<dbReference type="InterPro" id="IPR036400">
    <property type="entry name" value="Cyt_B5-like_heme/steroid_sf"/>
</dbReference>
<sequence>MSISITKRGALLALLVLNVVVRPGSCLPSSSSRGGGTRTTTTPGLVVLVVSAVSFASTMLSEVVAAPNDVDDDSSARECAGPGTCVVDGEGGGDDGIIAAGDATGVGLGADDAIPSTPTRYAVNGDRLITAEELSLHTTTESRIWLSILGRVYDVTDGEDFYGALKGGYKFYAGRDASPCFSTGHNTPEGAEERMEEWEVKKQLGVYEWAIFYEKHEKYQFLGVLVGSRYYDVDGNETELRKTIVEKCSEAKKIADEEKERKKLERMAAREARKLKLKK</sequence>
<reference evidence="4 5" key="1">
    <citation type="submission" date="2024-10" db="EMBL/GenBank/DDBJ databases">
        <title>Updated reference genomes for cyclostephanoid diatoms.</title>
        <authorList>
            <person name="Roberts W.R."/>
            <person name="Alverson A.J."/>
        </authorList>
    </citation>
    <scope>NUCLEOTIDE SEQUENCE [LARGE SCALE GENOMIC DNA]</scope>
    <source>
        <strain evidence="4 5">AJA228-03</strain>
    </source>
</reference>
<accession>A0ABD3SCQ6</accession>
<name>A0ABD3SCQ6_9STRA</name>
<keyword evidence="5" id="KW-1185">Reference proteome</keyword>
<dbReference type="Proteomes" id="UP001530377">
    <property type="component" value="Unassembled WGS sequence"/>
</dbReference>
<gene>
    <name evidence="4" type="ORF">ACHAXA_011890</name>
</gene>
<organism evidence="4 5">
    <name type="scientific">Cyclostephanos tholiformis</name>
    <dbReference type="NCBI Taxonomy" id="382380"/>
    <lineage>
        <taxon>Eukaryota</taxon>
        <taxon>Sar</taxon>
        <taxon>Stramenopiles</taxon>
        <taxon>Ochrophyta</taxon>
        <taxon>Bacillariophyta</taxon>
        <taxon>Coscinodiscophyceae</taxon>
        <taxon>Thalassiosirophycidae</taxon>
        <taxon>Stephanodiscales</taxon>
        <taxon>Stephanodiscaceae</taxon>
        <taxon>Cyclostephanos</taxon>
    </lineage>
</organism>
<dbReference type="EMBL" id="JALLPB020000074">
    <property type="protein sequence ID" value="KAL3822112.1"/>
    <property type="molecule type" value="Genomic_DNA"/>
</dbReference>
<evidence type="ECO:0000259" key="3">
    <source>
        <dbReference type="PROSITE" id="PS50255"/>
    </source>
</evidence>
<dbReference type="AlphaFoldDB" id="A0ABD3SCQ6"/>
<evidence type="ECO:0000313" key="5">
    <source>
        <dbReference type="Proteomes" id="UP001530377"/>
    </source>
</evidence>
<dbReference type="Pfam" id="PF00173">
    <property type="entry name" value="Cyt-b5"/>
    <property type="match status" value="1"/>
</dbReference>
<dbReference type="SUPFAM" id="SSF55856">
    <property type="entry name" value="Cytochrome b5-like heme/steroid binding domain"/>
    <property type="match status" value="1"/>
</dbReference>
<evidence type="ECO:0000256" key="1">
    <source>
        <dbReference type="ARBA" id="ARBA00038357"/>
    </source>
</evidence>
<dbReference type="SMART" id="SM01117">
    <property type="entry name" value="Cyt-b5"/>
    <property type="match status" value="1"/>
</dbReference>
<feature type="chain" id="PRO_5044862417" description="Cytochrome b5 heme-binding domain-containing protein" evidence="2">
    <location>
        <begin position="27"/>
        <end position="279"/>
    </location>
</feature>
<evidence type="ECO:0000313" key="4">
    <source>
        <dbReference type="EMBL" id="KAL3822112.1"/>
    </source>
</evidence>
<comment type="similarity">
    <text evidence="1">Belongs to the cytochrome b5 family. MAPR subfamily.</text>
</comment>
<feature type="domain" description="Cytochrome b5 heme-binding" evidence="3">
    <location>
        <begin position="126"/>
        <end position="208"/>
    </location>
</feature>
<dbReference type="InterPro" id="IPR001199">
    <property type="entry name" value="Cyt_B5-like_heme/steroid-bd"/>
</dbReference>
<dbReference type="PANTHER" id="PTHR10281:SF4">
    <property type="entry name" value="NEUFERRICIN"/>
    <property type="match status" value="1"/>
</dbReference>
<proteinExistence type="inferred from homology"/>
<evidence type="ECO:0000256" key="2">
    <source>
        <dbReference type="SAM" id="SignalP"/>
    </source>
</evidence>
<dbReference type="Gene3D" id="3.10.120.10">
    <property type="entry name" value="Cytochrome b5-like heme/steroid binding domain"/>
    <property type="match status" value="1"/>
</dbReference>
<dbReference type="InterPro" id="IPR050577">
    <property type="entry name" value="MAPR/NEUFC/NENF-like"/>
</dbReference>
<comment type="caution">
    <text evidence="4">The sequence shown here is derived from an EMBL/GenBank/DDBJ whole genome shotgun (WGS) entry which is preliminary data.</text>
</comment>